<organism evidence="3 4">
    <name type="scientific">Apibacter muscae</name>
    <dbReference type="NCBI Taxonomy" id="2509004"/>
    <lineage>
        <taxon>Bacteria</taxon>
        <taxon>Pseudomonadati</taxon>
        <taxon>Bacteroidota</taxon>
        <taxon>Flavobacteriia</taxon>
        <taxon>Flavobacteriales</taxon>
        <taxon>Weeksellaceae</taxon>
        <taxon>Apibacter</taxon>
    </lineage>
</organism>
<evidence type="ECO:0000313" key="4">
    <source>
        <dbReference type="Proteomes" id="UP000319499"/>
    </source>
</evidence>
<evidence type="ECO:0000256" key="1">
    <source>
        <dbReference type="ARBA" id="ARBA00022729"/>
    </source>
</evidence>
<evidence type="ECO:0000259" key="2">
    <source>
        <dbReference type="Pfam" id="PF12849"/>
    </source>
</evidence>
<comment type="caution">
    <text evidence="3">The sequence shown here is derived from an EMBL/GenBank/DDBJ whole genome shotgun (WGS) entry which is preliminary data.</text>
</comment>
<proteinExistence type="predicted"/>
<name>A0A563DFU9_9FLAO</name>
<dbReference type="Pfam" id="PF12849">
    <property type="entry name" value="PBP_like_2"/>
    <property type="match status" value="1"/>
</dbReference>
<reference evidence="3 4" key="1">
    <citation type="submission" date="2019-02" db="EMBL/GenBank/DDBJ databases">
        <title>Apibacter muscae sp. nov.: a novel member of the house fly microbiota.</title>
        <authorList>
            <person name="Park R."/>
        </authorList>
    </citation>
    <scope>NUCLEOTIDE SEQUENCE [LARGE SCALE GENOMIC DNA]</scope>
    <source>
        <strain evidence="3 4">AL1</strain>
    </source>
</reference>
<dbReference type="EMBL" id="SELH01000016">
    <property type="protein sequence ID" value="TWP28977.1"/>
    <property type="molecule type" value="Genomic_DNA"/>
</dbReference>
<evidence type="ECO:0000313" key="3">
    <source>
        <dbReference type="EMBL" id="TWP28977.1"/>
    </source>
</evidence>
<protein>
    <submittedName>
        <fullName evidence="3">Phosphate ABC transporter substrate-binding protein</fullName>
    </submittedName>
</protein>
<gene>
    <name evidence="3" type="ORF">ETU09_03840</name>
</gene>
<dbReference type="Gene3D" id="3.40.190.10">
    <property type="entry name" value="Periplasmic binding protein-like II"/>
    <property type="match status" value="2"/>
</dbReference>
<keyword evidence="1" id="KW-0732">Signal</keyword>
<dbReference type="InterPro" id="IPR024370">
    <property type="entry name" value="PBP_domain"/>
</dbReference>
<dbReference type="InterPro" id="IPR050811">
    <property type="entry name" value="Phosphate_ABC_transporter"/>
</dbReference>
<accession>A0A563DFU9</accession>
<feature type="domain" description="PBP" evidence="2">
    <location>
        <begin position="21"/>
        <end position="282"/>
    </location>
</feature>
<dbReference type="AlphaFoldDB" id="A0A563DFU9"/>
<dbReference type="OrthoDB" id="1082996at2"/>
<dbReference type="PANTHER" id="PTHR30570:SF1">
    <property type="entry name" value="PHOSPHATE-BINDING PROTEIN PSTS"/>
    <property type="match status" value="1"/>
</dbReference>
<dbReference type="RefSeq" id="WP_146292023.1">
    <property type="nucleotide sequence ID" value="NZ_SELH01000016.1"/>
</dbReference>
<keyword evidence="4" id="KW-1185">Reference proteome</keyword>
<dbReference type="PROSITE" id="PS51257">
    <property type="entry name" value="PROKAR_LIPOPROTEIN"/>
    <property type="match status" value="1"/>
</dbReference>
<sequence length="309" mass="34362">MNFRKLTYLTLLLLTIYSCSNKNSEKIQISGAFALYPMMVKWAEEFKHENPGVKIDISGGGAGKGMTDVLSGMVDIGMISREIHDEEIKKGAYAFTVARDAVVATMNTQNPEWSEMKKKGLSSEKASKIWNAEYKTWGEIFNNTNQNPLNVYTRSDACGAGETWAAWMGEKQEDLKGRGVFGDPGIASAVQKDVNGIGYNNIAYAYDIKTMKPQENLGIIPIDINKNGNLEGDEDFYKDLGSMIQAISNHKYPSPPARNLYLVTKNKPTNPVVIKFIEFILTKGQSYTAENGFIKISPETAKEELKKLN</sequence>
<dbReference type="SUPFAM" id="SSF53850">
    <property type="entry name" value="Periplasmic binding protein-like II"/>
    <property type="match status" value="1"/>
</dbReference>
<dbReference type="PANTHER" id="PTHR30570">
    <property type="entry name" value="PERIPLASMIC PHOSPHATE BINDING COMPONENT OF PHOSPHATE ABC TRANSPORTER"/>
    <property type="match status" value="1"/>
</dbReference>
<dbReference type="Proteomes" id="UP000319499">
    <property type="component" value="Unassembled WGS sequence"/>
</dbReference>